<dbReference type="Proteomes" id="UP001172102">
    <property type="component" value="Unassembled WGS sequence"/>
</dbReference>
<dbReference type="AlphaFoldDB" id="A0AA40A7G2"/>
<evidence type="ECO:0000313" key="2">
    <source>
        <dbReference type="EMBL" id="KAK0710682.1"/>
    </source>
</evidence>
<organism evidence="2 3">
    <name type="scientific">Lasiosphaeris hirsuta</name>
    <dbReference type="NCBI Taxonomy" id="260670"/>
    <lineage>
        <taxon>Eukaryota</taxon>
        <taxon>Fungi</taxon>
        <taxon>Dikarya</taxon>
        <taxon>Ascomycota</taxon>
        <taxon>Pezizomycotina</taxon>
        <taxon>Sordariomycetes</taxon>
        <taxon>Sordariomycetidae</taxon>
        <taxon>Sordariales</taxon>
        <taxon>Lasiosphaeriaceae</taxon>
        <taxon>Lasiosphaeris</taxon>
    </lineage>
</organism>
<keyword evidence="3" id="KW-1185">Reference proteome</keyword>
<name>A0AA40A7G2_9PEZI</name>
<dbReference type="EMBL" id="JAUKUA010000005">
    <property type="protein sequence ID" value="KAK0710682.1"/>
    <property type="molecule type" value="Genomic_DNA"/>
</dbReference>
<protein>
    <recommendedName>
        <fullName evidence="1">DUF6570 domain-containing protein</fullName>
    </recommendedName>
</protein>
<evidence type="ECO:0000313" key="3">
    <source>
        <dbReference type="Proteomes" id="UP001172102"/>
    </source>
</evidence>
<gene>
    <name evidence="2" type="ORF">B0H67DRAFT_646120</name>
</gene>
<sequence>MSTGPSVPHDLTTAEMVARQKEALDRLVQAAEQSFQEKQVASTRRDWCNPIPVQRKVDTVQAFLKAFHDEETMEIAACSVCYLQRRPRDLVCVDWRRAVPHEIQPIMAGVLGCRRCFPEEDGEAVVPICHTCQATFDRGRVPDACLGSTMLIGCEHKYPKELRDLTPLEEKLISLNTAYGFITKFNIQRSQQTGPTYRKHVAGHITVFPNDVESLASKILPHPLVSTLKQVHVIWTGLERPAPRDVSKLLSVRPGALRSALGWLLSHNHLYADVIINEHEM</sequence>
<evidence type="ECO:0000259" key="1">
    <source>
        <dbReference type="Pfam" id="PF20209"/>
    </source>
</evidence>
<comment type="caution">
    <text evidence="2">The sequence shown here is derived from an EMBL/GenBank/DDBJ whole genome shotgun (WGS) entry which is preliminary data.</text>
</comment>
<feature type="domain" description="DUF6570" evidence="1">
    <location>
        <begin position="138"/>
        <end position="280"/>
    </location>
</feature>
<dbReference type="Pfam" id="PF20209">
    <property type="entry name" value="DUF6570"/>
    <property type="match status" value="1"/>
</dbReference>
<accession>A0AA40A7G2</accession>
<dbReference type="InterPro" id="IPR046700">
    <property type="entry name" value="DUF6570"/>
</dbReference>
<proteinExistence type="predicted"/>
<reference evidence="2" key="1">
    <citation type="submission" date="2023-06" db="EMBL/GenBank/DDBJ databases">
        <title>Genome-scale phylogeny and comparative genomics of the fungal order Sordariales.</title>
        <authorList>
            <consortium name="Lawrence Berkeley National Laboratory"/>
            <person name="Hensen N."/>
            <person name="Bonometti L."/>
            <person name="Westerberg I."/>
            <person name="Brannstrom I.O."/>
            <person name="Guillou S."/>
            <person name="Cros-Aarteil S."/>
            <person name="Calhoun S."/>
            <person name="Haridas S."/>
            <person name="Kuo A."/>
            <person name="Mondo S."/>
            <person name="Pangilinan J."/>
            <person name="Riley R."/>
            <person name="Labutti K."/>
            <person name="Andreopoulos B."/>
            <person name="Lipzen A."/>
            <person name="Chen C."/>
            <person name="Yanf M."/>
            <person name="Daum C."/>
            <person name="Ng V."/>
            <person name="Clum A."/>
            <person name="Steindorff A."/>
            <person name="Ohm R."/>
            <person name="Martin F."/>
            <person name="Silar P."/>
            <person name="Natvig D."/>
            <person name="Lalanne C."/>
            <person name="Gautier V."/>
            <person name="Ament-Velasquez S.L."/>
            <person name="Kruys A."/>
            <person name="Hutchinson M.I."/>
            <person name="Powell A.J."/>
            <person name="Barry K."/>
            <person name="Miller A.N."/>
            <person name="Grigoriev I.V."/>
            <person name="Debuchy R."/>
            <person name="Gladieux P."/>
            <person name="Thoren M.H."/>
            <person name="Johannesson H."/>
        </authorList>
    </citation>
    <scope>NUCLEOTIDE SEQUENCE</scope>
    <source>
        <strain evidence="2">SMH4607-1</strain>
    </source>
</reference>